<organism evidence="7 8">
    <name type="scientific">Phaeovulum veldkampii DSM 11550</name>
    <dbReference type="NCBI Taxonomy" id="1185920"/>
    <lineage>
        <taxon>Bacteria</taxon>
        <taxon>Pseudomonadati</taxon>
        <taxon>Pseudomonadota</taxon>
        <taxon>Alphaproteobacteria</taxon>
        <taxon>Rhodobacterales</taxon>
        <taxon>Paracoccaceae</taxon>
        <taxon>Phaeovulum</taxon>
    </lineage>
</organism>
<accession>A0A2T4JHQ2</accession>
<dbReference type="RefSeq" id="WP_107325094.1">
    <property type="nucleotide sequence ID" value="NZ_NHSP01000095.1"/>
</dbReference>
<dbReference type="PANTHER" id="PTHR34001:SF3">
    <property type="entry name" value="BLL7405 PROTEIN"/>
    <property type="match status" value="1"/>
</dbReference>
<sequence>MTRFHPQTAALIAALGLASPAMAQDRQPNDWSGRYVGLSLGTAFLSDDSVRLRPSGDTPGKLELNGTQAGVQIGWNRQFGDLVWGIEADLQAGRVRDSLRNADLRGESHVDRSASLRLRLGYAMGNGLIYGMSGLTLGALDYRVTGTDSAGAPVAIDHSGNDWGYTYGLGYEQALAGGDWTLRGEISYQNFGRTTVSDGVNSTEATPEFHSLRLGLNRRF</sequence>
<comment type="similarity">
    <text evidence="4">Belongs to the Omp25/RopB family.</text>
</comment>
<evidence type="ECO:0000313" key="8">
    <source>
        <dbReference type="Proteomes" id="UP000241899"/>
    </source>
</evidence>
<feature type="domain" description="Outer membrane protein beta-barrel" evidence="6">
    <location>
        <begin position="10"/>
        <end position="220"/>
    </location>
</feature>
<keyword evidence="2 5" id="KW-0732">Signal</keyword>
<feature type="chain" id="PRO_5015456366" description="Outer membrane protein beta-barrel domain-containing protein" evidence="5">
    <location>
        <begin position="24"/>
        <end position="220"/>
    </location>
</feature>
<comment type="caution">
    <text evidence="7">The sequence shown here is derived from an EMBL/GenBank/DDBJ whole genome shotgun (WGS) entry which is preliminary data.</text>
</comment>
<dbReference type="GO" id="GO:0016020">
    <property type="term" value="C:membrane"/>
    <property type="evidence" value="ECO:0007669"/>
    <property type="project" value="UniProtKB-SubCell"/>
</dbReference>
<dbReference type="EMBL" id="PZKF01000018">
    <property type="protein sequence ID" value="PTE17441.1"/>
    <property type="molecule type" value="Genomic_DNA"/>
</dbReference>
<evidence type="ECO:0000256" key="1">
    <source>
        <dbReference type="ARBA" id="ARBA00004370"/>
    </source>
</evidence>
<reference evidence="7 8" key="1">
    <citation type="submission" date="2018-03" db="EMBL/GenBank/DDBJ databases">
        <title>Rhodobacter veldkampii.</title>
        <authorList>
            <person name="Meyer T.E."/>
            <person name="Miller S."/>
            <person name="Lodha T."/>
            <person name="Gandham S."/>
            <person name="Chintalapati S."/>
            <person name="Chintalapati V.R."/>
        </authorList>
    </citation>
    <scope>NUCLEOTIDE SEQUENCE [LARGE SCALE GENOMIC DNA]</scope>
    <source>
        <strain evidence="7 8">DSM 11550</strain>
    </source>
</reference>
<dbReference type="PANTHER" id="PTHR34001">
    <property type="entry name" value="BLL7405 PROTEIN"/>
    <property type="match status" value="1"/>
</dbReference>
<comment type="subcellular location">
    <subcellularLocation>
        <location evidence="1">Membrane</location>
    </subcellularLocation>
</comment>
<protein>
    <recommendedName>
        <fullName evidence="6">Outer membrane protein beta-barrel domain-containing protein</fullName>
    </recommendedName>
</protein>
<evidence type="ECO:0000256" key="5">
    <source>
        <dbReference type="SAM" id="SignalP"/>
    </source>
</evidence>
<dbReference type="Gene3D" id="2.40.160.20">
    <property type="match status" value="1"/>
</dbReference>
<evidence type="ECO:0000256" key="3">
    <source>
        <dbReference type="ARBA" id="ARBA00023136"/>
    </source>
</evidence>
<keyword evidence="8" id="KW-1185">Reference proteome</keyword>
<gene>
    <name evidence="7" type="ORF">C5F46_09355</name>
</gene>
<dbReference type="Proteomes" id="UP000241899">
    <property type="component" value="Unassembled WGS sequence"/>
</dbReference>
<evidence type="ECO:0000256" key="2">
    <source>
        <dbReference type="ARBA" id="ARBA00022729"/>
    </source>
</evidence>
<dbReference type="OrthoDB" id="9815357at2"/>
<dbReference type="InterPro" id="IPR027385">
    <property type="entry name" value="Beta-barrel_OMP"/>
</dbReference>
<feature type="signal peptide" evidence="5">
    <location>
        <begin position="1"/>
        <end position="23"/>
    </location>
</feature>
<keyword evidence="3" id="KW-0472">Membrane</keyword>
<dbReference type="Pfam" id="PF13505">
    <property type="entry name" value="OMP_b-brl"/>
    <property type="match status" value="1"/>
</dbReference>
<proteinExistence type="inferred from homology"/>
<evidence type="ECO:0000259" key="6">
    <source>
        <dbReference type="Pfam" id="PF13505"/>
    </source>
</evidence>
<name>A0A2T4JHQ2_9RHOB</name>
<dbReference type="InterPro" id="IPR011250">
    <property type="entry name" value="OMP/PagP_B-barrel"/>
</dbReference>
<dbReference type="SUPFAM" id="SSF56925">
    <property type="entry name" value="OMPA-like"/>
    <property type="match status" value="1"/>
</dbReference>
<evidence type="ECO:0000313" key="7">
    <source>
        <dbReference type="EMBL" id="PTE17441.1"/>
    </source>
</evidence>
<evidence type="ECO:0000256" key="4">
    <source>
        <dbReference type="ARBA" id="ARBA00038306"/>
    </source>
</evidence>
<dbReference type="InterPro" id="IPR051692">
    <property type="entry name" value="OMP-like"/>
</dbReference>
<dbReference type="AlphaFoldDB" id="A0A2T4JHQ2"/>